<keyword evidence="8 10" id="KW-1133">Transmembrane helix</keyword>
<protein>
    <recommendedName>
        <fullName evidence="10">Mannosyltransferase</fullName>
        <ecNumber evidence="10">2.4.1.-</ecNumber>
    </recommendedName>
</protein>
<dbReference type="Proteomes" id="UP000076798">
    <property type="component" value="Unassembled WGS sequence"/>
</dbReference>
<dbReference type="GO" id="GO:0005789">
    <property type="term" value="C:endoplasmic reticulum membrane"/>
    <property type="evidence" value="ECO:0007669"/>
    <property type="project" value="UniProtKB-SubCell"/>
</dbReference>
<feature type="transmembrane region" description="Helical" evidence="10">
    <location>
        <begin position="386"/>
        <end position="405"/>
    </location>
</feature>
<evidence type="ECO:0000256" key="4">
    <source>
        <dbReference type="ARBA" id="ARBA00022676"/>
    </source>
</evidence>
<proteinExistence type="inferred from homology"/>
<evidence type="ECO:0000256" key="1">
    <source>
        <dbReference type="ARBA" id="ARBA00004477"/>
    </source>
</evidence>
<evidence type="ECO:0000256" key="5">
    <source>
        <dbReference type="ARBA" id="ARBA00022679"/>
    </source>
</evidence>
<evidence type="ECO:0000256" key="2">
    <source>
        <dbReference type="ARBA" id="ARBA00004922"/>
    </source>
</evidence>
<dbReference type="PANTHER" id="PTHR22760">
    <property type="entry name" value="GLYCOSYLTRANSFERASE"/>
    <property type="match status" value="1"/>
</dbReference>
<keyword evidence="7 10" id="KW-0256">Endoplasmic reticulum</keyword>
<evidence type="ECO:0000313" key="11">
    <source>
        <dbReference type="EMBL" id="KZT43891.1"/>
    </source>
</evidence>
<reference evidence="11 12" key="1">
    <citation type="journal article" date="2016" name="Mol. Biol. Evol.">
        <title>Comparative Genomics of Early-Diverging Mushroom-Forming Fungi Provides Insights into the Origins of Lignocellulose Decay Capabilities.</title>
        <authorList>
            <person name="Nagy L.G."/>
            <person name="Riley R."/>
            <person name="Tritt A."/>
            <person name="Adam C."/>
            <person name="Daum C."/>
            <person name="Floudas D."/>
            <person name="Sun H."/>
            <person name="Yadav J.S."/>
            <person name="Pangilinan J."/>
            <person name="Larsson K.H."/>
            <person name="Matsuura K."/>
            <person name="Barry K."/>
            <person name="Labutti K."/>
            <person name="Kuo R."/>
            <person name="Ohm R.A."/>
            <person name="Bhattacharya S.S."/>
            <person name="Shirouzu T."/>
            <person name="Yoshinaga Y."/>
            <person name="Martin F.M."/>
            <person name="Grigoriev I.V."/>
            <person name="Hibbett D.S."/>
        </authorList>
    </citation>
    <scope>NUCLEOTIDE SEQUENCE [LARGE SCALE GENOMIC DNA]</scope>
    <source>
        <strain evidence="11 12">HHB10207 ss-3</strain>
    </source>
</reference>
<evidence type="ECO:0000256" key="7">
    <source>
        <dbReference type="ARBA" id="ARBA00022824"/>
    </source>
</evidence>
<dbReference type="PANTHER" id="PTHR22760:SF2">
    <property type="entry name" value="ALPHA-1,2-MANNOSYLTRANSFERASE ALG9"/>
    <property type="match status" value="1"/>
</dbReference>
<keyword evidence="5" id="KW-0808">Transferase</keyword>
<feature type="transmembrane region" description="Helical" evidence="10">
    <location>
        <begin position="306"/>
        <end position="334"/>
    </location>
</feature>
<accession>A0A166IMI6</accession>
<feature type="transmembrane region" description="Helical" evidence="10">
    <location>
        <begin position="355"/>
        <end position="374"/>
    </location>
</feature>
<feature type="transmembrane region" description="Helical" evidence="10">
    <location>
        <begin position="149"/>
        <end position="166"/>
    </location>
</feature>
<dbReference type="UniPathway" id="UPA00378"/>
<sequence>MNVNVPPSQTLRLRRPATADFAKAPQRRRHNGILQDQLRRAAKGPWCPSLSMAFRLLLLVRVSAAMYSNIQDCDEVFNFWEPLHYLHHGTGFQTWELSPIYAIRSWAYILVHLGPRFGFFTLRIVLAVISSYSEATFYRTVVDHISDRVGRYMFFMLLTSAGMWNASTAFLPSSFAMYTTTLAVSFAFRAPSAIDGLRTLGATVWFAVGAIWGWPFSLALAIPFVFEEIFMLGFDRVSPENRLAWSQRRLRRLTRCGLAALLTAVPVIAIDSLAYGKLVFVPWNIVKYNVMGGAERGPHLYGTSPWHFYLLNLLLNFNAPTLAALVSLPALYITSIVDRKRLGLQRPAPDQGSPFLSLAMRLAPFYLWFTVMSLQPHKEERFMYPVYPLLCFNASITIYLVRGWLEVFYVKVTSSPYRAAKSSIFSSFTFSIVFFSSLLSISRIMALNRYYHAPLELAHYFEAVELHRLMNVTGLMPPTPVKQFKYTTVAEDFAKVDVSTIRIFNLSICYGQEWYRFPGHYLTPEGAEVNFVKSGFDGLLPRHFDASIGNGTIWKHEKTREIPTDLNDLNVEEPSHYVDFATCDYFVHAFFDRSSTKSFENWDRVHCVPFLDAEATPTLARTLWLPGDWWKSKGTWGEYCLLREHAHAEERESQRWGAY</sequence>
<keyword evidence="12" id="KW-1185">Reference proteome</keyword>
<evidence type="ECO:0000256" key="10">
    <source>
        <dbReference type="RuleBase" id="RU363075"/>
    </source>
</evidence>
<comment type="similarity">
    <text evidence="3 10">Belongs to the glycosyltransferase 22 family.</text>
</comment>
<evidence type="ECO:0000256" key="6">
    <source>
        <dbReference type="ARBA" id="ARBA00022692"/>
    </source>
</evidence>
<name>A0A166IMI6_9AGAM</name>
<dbReference type="GO" id="GO:0000026">
    <property type="term" value="F:alpha-1,2-mannosyltransferase activity"/>
    <property type="evidence" value="ECO:0007669"/>
    <property type="project" value="TreeGrafter"/>
</dbReference>
<dbReference type="AlphaFoldDB" id="A0A166IMI6"/>
<dbReference type="EC" id="2.4.1.-" evidence="10"/>
<keyword evidence="6 10" id="KW-0812">Transmembrane</keyword>
<evidence type="ECO:0000256" key="3">
    <source>
        <dbReference type="ARBA" id="ARBA00007063"/>
    </source>
</evidence>
<dbReference type="STRING" id="1314776.A0A166IMI6"/>
<evidence type="ECO:0000313" key="12">
    <source>
        <dbReference type="Proteomes" id="UP000076798"/>
    </source>
</evidence>
<dbReference type="GO" id="GO:0006487">
    <property type="term" value="P:protein N-linked glycosylation"/>
    <property type="evidence" value="ECO:0007669"/>
    <property type="project" value="TreeGrafter"/>
</dbReference>
<dbReference type="InterPro" id="IPR005599">
    <property type="entry name" value="GPI_mannosylTrfase"/>
</dbReference>
<keyword evidence="4 10" id="KW-0328">Glycosyltransferase</keyword>
<dbReference type="Pfam" id="PF03901">
    <property type="entry name" value="Glyco_transf_22"/>
    <property type="match status" value="1"/>
</dbReference>
<feature type="transmembrane region" description="Helical" evidence="10">
    <location>
        <begin position="425"/>
        <end position="446"/>
    </location>
</feature>
<feature type="transmembrane region" description="Helical" evidence="10">
    <location>
        <begin position="258"/>
        <end position="286"/>
    </location>
</feature>
<dbReference type="OrthoDB" id="497541at2759"/>
<feature type="transmembrane region" description="Helical" evidence="10">
    <location>
        <begin position="204"/>
        <end position="226"/>
    </location>
</feature>
<dbReference type="EMBL" id="KV428006">
    <property type="protein sequence ID" value="KZT43891.1"/>
    <property type="molecule type" value="Genomic_DNA"/>
</dbReference>
<evidence type="ECO:0000256" key="9">
    <source>
        <dbReference type="ARBA" id="ARBA00023136"/>
    </source>
</evidence>
<comment type="subcellular location">
    <subcellularLocation>
        <location evidence="1 10">Endoplasmic reticulum membrane</location>
        <topology evidence="1 10">Multi-pass membrane protein</topology>
    </subcellularLocation>
</comment>
<evidence type="ECO:0000256" key="8">
    <source>
        <dbReference type="ARBA" id="ARBA00022989"/>
    </source>
</evidence>
<comment type="pathway">
    <text evidence="2">Protein modification; protein glycosylation.</text>
</comment>
<keyword evidence="9 10" id="KW-0472">Membrane</keyword>
<gene>
    <name evidence="11" type="ORF">SISSUDRAFT_1068731</name>
</gene>
<organism evidence="11 12">
    <name type="scientific">Sistotremastrum suecicum HHB10207 ss-3</name>
    <dbReference type="NCBI Taxonomy" id="1314776"/>
    <lineage>
        <taxon>Eukaryota</taxon>
        <taxon>Fungi</taxon>
        <taxon>Dikarya</taxon>
        <taxon>Basidiomycota</taxon>
        <taxon>Agaricomycotina</taxon>
        <taxon>Agaricomycetes</taxon>
        <taxon>Sistotremastrales</taxon>
        <taxon>Sistotremastraceae</taxon>
        <taxon>Sistotremastrum</taxon>
    </lineage>
</organism>